<organism evidence="2 3">
    <name type="scientific">Penicillium capsulatum</name>
    <dbReference type="NCBI Taxonomy" id="69766"/>
    <lineage>
        <taxon>Eukaryota</taxon>
        <taxon>Fungi</taxon>
        <taxon>Dikarya</taxon>
        <taxon>Ascomycota</taxon>
        <taxon>Pezizomycotina</taxon>
        <taxon>Eurotiomycetes</taxon>
        <taxon>Eurotiomycetidae</taxon>
        <taxon>Eurotiales</taxon>
        <taxon>Aspergillaceae</taxon>
        <taxon>Penicillium</taxon>
    </lineage>
</organism>
<dbReference type="InterPro" id="IPR050317">
    <property type="entry name" value="Plant_Fungal_Acyltransferase"/>
</dbReference>
<dbReference type="PANTHER" id="PTHR31642">
    <property type="entry name" value="TRICHOTHECENE 3-O-ACETYLTRANSFERASE"/>
    <property type="match status" value="1"/>
</dbReference>
<dbReference type="GO" id="GO:0016747">
    <property type="term" value="F:acyltransferase activity, transferring groups other than amino-acyl groups"/>
    <property type="evidence" value="ECO:0007669"/>
    <property type="project" value="TreeGrafter"/>
</dbReference>
<dbReference type="Pfam" id="PF02458">
    <property type="entry name" value="Transferase"/>
    <property type="match status" value="1"/>
</dbReference>
<gene>
    <name evidence="2" type="ORF">N7492_004751</name>
</gene>
<dbReference type="InterPro" id="IPR023213">
    <property type="entry name" value="CAT-like_dom_sf"/>
</dbReference>
<evidence type="ECO:0000313" key="2">
    <source>
        <dbReference type="EMBL" id="KAJ5172158.1"/>
    </source>
</evidence>
<accession>A0A9W9IAM8</accession>
<dbReference type="PANTHER" id="PTHR31642:SF310">
    <property type="entry name" value="FATTY ALCOHOL:CAFFEOYL-COA ACYLTRANSFERASE"/>
    <property type="match status" value="1"/>
</dbReference>
<protein>
    <recommendedName>
        <fullName evidence="4">Transferase</fullName>
    </recommendedName>
</protein>
<dbReference type="AlphaFoldDB" id="A0A9W9IAM8"/>
<comment type="caution">
    <text evidence="2">The sequence shown here is derived from an EMBL/GenBank/DDBJ whole genome shotgun (WGS) entry which is preliminary data.</text>
</comment>
<name>A0A9W9IAM8_9EURO</name>
<dbReference type="EMBL" id="JAPQKO010000003">
    <property type="protein sequence ID" value="KAJ5172158.1"/>
    <property type="molecule type" value="Genomic_DNA"/>
</dbReference>
<keyword evidence="1" id="KW-0808">Transferase</keyword>
<dbReference type="GO" id="GO:0044550">
    <property type="term" value="P:secondary metabolite biosynthetic process"/>
    <property type="evidence" value="ECO:0007669"/>
    <property type="project" value="TreeGrafter"/>
</dbReference>
<reference evidence="2" key="2">
    <citation type="journal article" date="2023" name="IMA Fungus">
        <title>Comparative genomic study of the Penicillium genus elucidates a diverse pangenome and 15 lateral gene transfer events.</title>
        <authorList>
            <person name="Petersen C."/>
            <person name="Sorensen T."/>
            <person name="Nielsen M.R."/>
            <person name="Sondergaard T.E."/>
            <person name="Sorensen J.L."/>
            <person name="Fitzpatrick D.A."/>
            <person name="Frisvad J.C."/>
            <person name="Nielsen K.L."/>
        </authorList>
    </citation>
    <scope>NUCLEOTIDE SEQUENCE</scope>
    <source>
        <strain evidence="2">IBT 21917</strain>
    </source>
</reference>
<evidence type="ECO:0000256" key="1">
    <source>
        <dbReference type="ARBA" id="ARBA00022679"/>
    </source>
</evidence>
<sequence>MDDSITYELSDLDKLGMRKTVKLFIFYELQPATNQNKVISSLIEGVKNATAQLPFMAGGIQVQESGKVCIVTNPGRQIQITTRQFKSTKHKSFPALGTAAFHPNDFDPSQLLPEEATDKMSVCALQLSLIEGGLVLGFSMNHAVGDWTSINTFLSLVCQSGRASYEGLTMPTYTADLNRAPYNLTSSNSTMSRMELQEKLPSFYITELSSLKLNAPPTSKSGLYKIRDSSIQQLKVECTPFLRDVDYISSYDCISALIWMATIRARLALHPEKSKSPSRFIHPIDVRTRDPENTTSERYFGNAVIAAQAGPLKAGSVVSGGTDSLALVASCIRKSISSVDISTIGYMNSLVRSISPGETMASRADFADMDLMMSSWYSGMVDRYCIGGAISVVLRVPAPMAGTAMILPNASRAGMREYEVLVGLVEDEHDVLRTDVEFLKYFEIVA</sequence>
<dbReference type="Proteomes" id="UP001146351">
    <property type="component" value="Unassembled WGS sequence"/>
</dbReference>
<dbReference type="OrthoDB" id="1862401at2759"/>
<reference evidence="2" key="1">
    <citation type="submission" date="2022-11" db="EMBL/GenBank/DDBJ databases">
        <authorList>
            <person name="Petersen C."/>
        </authorList>
    </citation>
    <scope>NUCLEOTIDE SEQUENCE</scope>
    <source>
        <strain evidence="2">IBT 21917</strain>
    </source>
</reference>
<dbReference type="Gene3D" id="3.30.559.10">
    <property type="entry name" value="Chloramphenicol acetyltransferase-like domain"/>
    <property type="match status" value="2"/>
</dbReference>
<evidence type="ECO:0000313" key="3">
    <source>
        <dbReference type="Proteomes" id="UP001146351"/>
    </source>
</evidence>
<keyword evidence="3" id="KW-1185">Reference proteome</keyword>
<proteinExistence type="predicted"/>
<evidence type="ECO:0008006" key="4">
    <source>
        <dbReference type="Google" id="ProtNLM"/>
    </source>
</evidence>